<evidence type="ECO:0000256" key="1">
    <source>
        <dbReference type="SAM" id="MobiDB-lite"/>
    </source>
</evidence>
<protein>
    <submittedName>
        <fullName evidence="2">Pentapeptide repeat-containing protein</fullName>
    </submittedName>
</protein>
<dbReference type="PANTHER" id="PTHR14136:SF17">
    <property type="entry name" value="BTB_POZ DOMAIN-CONTAINING PROTEIN KCTD9"/>
    <property type="match status" value="1"/>
</dbReference>
<accession>A0ABV6UDV8</accession>
<dbReference type="SUPFAM" id="SSF141571">
    <property type="entry name" value="Pentapeptide repeat-like"/>
    <property type="match status" value="1"/>
</dbReference>
<evidence type="ECO:0000313" key="3">
    <source>
        <dbReference type="Proteomes" id="UP001589870"/>
    </source>
</evidence>
<dbReference type="Gene3D" id="2.160.20.80">
    <property type="entry name" value="E3 ubiquitin-protein ligase SopA"/>
    <property type="match status" value="1"/>
</dbReference>
<reference evidence="2 3" key="1">
    <citation type="submission" date="2024-09" db="EMBL/GenBank/DDBJ databases">
        <authorList>
            <person name="Sun Q."/>
            <person name="Mori K."/>
        </authorList>
    </citation>
    <scope>NUCLEOTIDE SEQUENCE [LARGE SCALE GENOMIC DNA]</scope>
    <source>
        <strain evidence="2 3">TBRC 1851</strain>
    </source>
</reference>
<name>A0ABV6UDV8_9ACTN</name>
<dbReference type="InterPro" id="IPR051082">
    <property type="entry name" value="Pentapeptide-BTB/POZ_domain"/>
</dbReference>
<feature type="region of interest" description="Disordered" evidence="1">
    <location>
        <begin position="174"/>
        <end position="194"/>
    </location>
</feature>
<keyword evidence="3" id="KW-1185">Reference proteome</keyword>
<sequence length="194" mass="21713">MTVIARRPVRYEPNRPDLRGVSLIRLSIRSYDFAKPPRLTAIFLTWADLRRADLRGAVLQSSIVNFADLSRAWLSNADLRYAAFNNSVLRGAAMEGALLQGASFRSADLRDVSGLTAAQLAEAIIDDKTKLSEDLANDPWVQARISDCLAWRSRLSREKLSRAWFPLPTPAPAITEKELRTNGEKEHSDPLHES</sequence>
<dbReference type="Proteomes" id="UP001589870">
    <property type="component" value="Unassembled WGS sequence"/>
</dbReference>
<comment type="caution">
    <text evidence="2">The sequence shown here is derived from an EMBL/GenBank/DDBJ whole genome shotgun (WGS) entry which is preliminary data.</text>
</comment>
<dbReference type="Pfam" id="PF00805">
    <property type="entry name" value="Pentapeptide"/>
    <property type="match status" value="1"/>
</dbReference>
<dbReference type="PANTHER" id="PTHR14136">
    <property type="entry name" value="BTB_POZ DOMAIN-CONTAINING PROTEIN KCTD9"/>
    <property type="match status" value="1"/>
</dbReference>
<feature type="compositionally biased region" description="Basic and acidic residues" evidence="1">
    <location>
        <begin position="175"/>
        <end position="194"/>
    </location>
</feature>
<dbReference type="EMBL" id="JBHMQT010000072">
    <property type="protein sequence ID" value="MFC0866326.1"/>
    <property type="molecule type" value="Genomic_DNA"/>
</dbReference>
<dbReference type="InterPro" id="IPR001646">
    <property type="entry name" value="5peptide_repeat"/>
</dbReference>
<organism evidence="2 3">
    <name type="scientific">Sphaerimonospora cavernae</name>
    <dbReference type="NCBI Taxonomy" id="1740611"/>
    <lineage>
        <taxon>Bacteria</taxon>
        <taxon>Bacillati</taxon>
        <taxon>Actinomycetota</taxon>
        <taxon>Actinomycetes</taxon>
        <taxon>Streptosporangiales</taxon>
        <taxon>Streptosporangiaceae</taxon>
        <taxon>Sphaerimonospora</taxon>
    </lineage>
</organism>
<evidence type="ECO:0000313" key="2">
    <source>
        <dbReference type="EMBL" id="MFC0866326.1"/>
    </source>
</evidence>
<proteinExistence type="predicted"/>
<gene>
    <name evidence="2" type="ORF">ACFHYQ_28940</name>
</gene>